<evidence type="ECO:0008006" key="5">
    <source>
        <dbReference type="Google" id="ProtNLM"/>
    </source>
</evidence>
<organism evidence="3 4">
    <name type="scientific">Qipengyuania flava</name>
    <dbReference type="NCBI Taxonomy" id="192812"/>
    <lineage>
        <taxon>Bacteria</taxon>
        <taxon>Pseudomonadati</taxon>
        <taxon>Pseudomonadota</taxon>
        <taxon>Alphaproteobacteria</taxon>
        <taxon>Sphingomonadales</taxon>
        <taxon>Erythrobacteraceae</taxon>
        <taxon>Qipengyuania</taxon>
    </lineage>
</organism>
<gene>
    <name evidence="3" type="ORF">EKJ_00200</name>
</gene>
<protein>
    <recommendedName>
        <fullName evidence="5">Alpha/beta hydrolase</fullName>
    </recommendedName>
</protein>
<dbReference type="SUPFAM" id="SSF52096">
    <property type="entry name" value="ClpP/crotonase"/>
    <property type="match status" value="1"/>
</dbReference>
<accession>A0A3T1CE05</accession>
<evidence type="ECO:0000313" key="3">
    <source>
        <dbReference type="EMBL" id="BBI19173.1"/>
    </source>
</evidence>
<dbReference type="EMBL" id="AP019389">
    <property type="protein sequence ID" value="BBI19173.1"/>
    <property type="molecule type" value="Genomic_DNA"/>
</dbReference>
<evidence type="ECO:0000256" key="1">
    <source>
        <dbReference type="SAM" id="MobiDB-lite"/>
    </source>
</evidence>
<dbReference type="Proteomes" id="UP000290057">
    <property type="component" value="Chromosome"/>
</dbReference>
<feature type="signal peptide" evidence="2">
    <location>
        <begin position="1"/>
        <end position="22"/>
    </location>
</feature>
<keyword evidence="2" id="KW-0732">Signal</keyword>
<feature type="chain" id="PRO_5019049190" description="Alpha/beta hydrolase" evidence="2">
    <location>
        <begin position="23"/>
        <end position="301"/>
    </location>
</feature>
<evidence type="ECO:0000256" key="2">
    <source>
        <dbReference type="SAM" id="SignalP"/>
    </source>
</evidence>
<dbReference type="AlphaFoldDB" id="A0A3T1CE05"/>
<name>A0A3T1CE05_9SPHN</name>
<dbReference type="RefSeq" id="WP_232036710.1">
    <property type="nucleotide sequence ID" value="NZ_AP019389.1"/>
</dbReference>
<keyword evidence="4" id="KW-1185">Reference proteome</keyword>
<dbReference type="InterPro" id="IPR029045">
    <property type="entry name" value="ClpP/crotonase-like_dom_sf"/>
</dbReference>
<feature type="region of interest" description="Disordered" evidence="1">
    <location>
        <begin position="268"/>
        <end position="288"/>
    </location>
</feature>
<reference evidence="3 4" key="1">
    <citation type="submission" date="2019-01" db="EMBL/GenBank/DDBJ databases">
        <title>Complete genome sequence of Erythrobacter flavus KJ5.</title>
        <authorList>
            <person name="Kanesaki Y."/>
            <person name="Brotosudarmo T."/>
            <person name="Moriuchi R."/>
            <person name="Awai K."/>
        </authorList>
    </citation>
    <scope>NUCLEOTIDE SEQUENCE [LARGE SCALE GENOMIC DNA]</scope>
    <source>
        <strain evidence="3 4">KJ5</strain>
    </source>
</reference>
<evidence type="ECO:0000313" key="4">
    <source>
        <dbReference type="Proteomes" id="UP000290057"/>
    </source>
</evidence>
<proteinExistence type="predicted"/>
<sequence>MFRIATFVISALGALVAAPLSAQSLTLVNLPVVYVASPVVQQTHQGRVIDPVAPKAKPATMQRSETTRLAAVRPQAYQPAALPVWKAPAFIDRRFRNYNRGIAQYGPFRVLDDRRVALVGETDASTPRYFRAMMRDFPALEQLDMVECPGTRDDRANLAVGRMIRAAGLVTHVPAIGSVRSGAVELFLAGAERDIAQGAEFAVHSWMDAYGREADDFAMHAPENRQYLDYYREMGMTIEQARAFYDFTNSVPHARALWLDASDMRRWSGRPQQAKSPARRKPVQAAPTQTPTLAYANVTFS</sequence>